<evidence type="ECO:0000313" key="2">
    <source>
        <dbReference type="EMBL" id="RJE20971.1"/>
    </source>
</evidence>
<accession>A0A3A2ZVB7</accession>
<feature type="compositionally biased region" description="Polar residues" evidence="1">
    <location>
        <begin position="306"/>
        <end position="316"/>
    </location>
</feature>
<feature type="compositionally biased region" description="Polar residues" evidence="1">
    <location>
        <begin position="732"/>
        <end position="742"/>
    </location>
</feature>
<comment type="caution">
    <text evidence="2">The sequence shown here is derived from an EMBL/GenBank/DDBJ whole genome shotgun (WGS) entry which is preliminary data.</text>
</comment>
<gene>
    <name evidence="2" type="ORF">PHISCL_06681</name>
</gene>
<evidence type="ECO:0000256" key="1">
    <source>
        <dbReference type="SAM" id="MobiDB-lite"/>
    </source>
</evidence>
<feature type="compositionally biased region" description="Low complexity" evidence="1">
    <location>
        <begin position="7"/>
        <end position="23"/>
    </location>
</feature>
<evidence type="ECO:0000313" key="3">
    <source>
        <dbReference type="Proteomes" id="UP000266188"/>
    </source>
</evidence>
<dbReference type="STRING" id="2070753.A0A3A2ZVB7"/>
<feature type="compositionally biased region" description="Polar residues" evidence="1">
    <location>
        <begin position="915"/>
        <end position="927"/>
    </location>
</feature>
<sequence>MAAGPRSRSTSMSSDSQLPRLSVLSPPLVNPKPAFIASSAASQIITTDQEFNTADFVAEEGHNGTAGSALVTPAALAALNGFLDHLLFHILAAAKSTRLACIRPAVAEVLKPRLAREVVSAADDELSDYIGEDEDEQFEFRSGQEPGGEFDLIRSWKLTRLRCMVYTRLGDMEEDDEDEYIARDGLGENDGAPRRFTSHVGNITPAAAIFLTSIIEYIGEQALIIAGETARSRLATNVPDHDEVTESGAERSSMNRLVVEDLDVEKLALNSTLGRLWRTWRKCVRAQTLGRAVSRESFRRPGSAQPIPSSRKSSMATADEITPRSVSAPATEEEEVDPASIPLPTTEHDVQEIEIPGFSTELDGEIQTLEAVVAHKMRPRSLMVFSHPSHSPRSPSSTASSPAVSPSSQSPKLNRHGRSKSLPNASYFPDRPWGEEQTDARVVDEASPTVSDENKRLETMYEHDEQTDPMRPGLAISSDQQVPKECAGEPNEKEIDSSSGVGNEPSAEQNSYSAASMEVITSQPSSVRTSAVGDDKQQQEAEVIEGQGMCEKPKPMVQRPKRKSSRDPTQEEESQAETSERAMPPVSEDQPPKQGDPVEESTNSGDASRPGDTSDSVATPFVPPNRHSNDESTPSKTAPELANVSEKARPPSASTSGDSERSEHSRTKAKPSPLILSTGSTHGYPRSTLSASSGIERASVQRISGRPSTSTTHSNPRRSDSFTSAREKRPVTSGSSTSQVSNKLKGLIGRPGDSASARFRSSSETSRASGGSGDSDNLEKLIKSDETLHFTLTPKSMREMEEPDSPRWRAASLLDTEDHPESVKGIGISGHEPQGHAGQNPARKTVDFAAMSKSKSTEFPKAKPAERMSLPPKQRTVQARDARLTNESTRDFAEFIKSTGPPVPASPGRPDIGSPKSSGATETSRNSRPAGALSKNAGSARGNFPKLEARPAAGVSGNHTSDLIDFIREGPPTPGAHRIPRAVAPFRDTTDSEDFESSEAERTDRDGPTRASLASTQGSSMAKSFTSVGSRTGLLDSTRRTTIQAGPNTQVSAPSPAPSRNVSDEPVPARKQRRVRDPYAIDSDDEDDHDDLTSSKPKREEESLMDFLRNVPPPSTQPAPQPFNISRNPATIPAKSPLRQHSGNSPGGQSNYALKVGMERNGGSMNVPSTMPGRQTETSALADFLKNTGPPEPPAPRTPTAGVGKKESGVNSISRLFTRRKKIEA</sequence>
<feature type="compositionally biased region" description="Polar residues" evidence="1">
    <location>
        <begin position="1012"/>
        <end position="1030"/>
    </location>
</feature>
<keyword evidence="3" id="KW-1185">Reference proteome</keyword>
<feature type="compositionally biased region" description="Polar residues" evidence="1">
    <location>
        <begin position="497"/>
        <end position="529"/>
    </location>
</feature>
<feature type="compositionally biased region" description="Basic and acidic residues" evidence="1">
    <location>
        <begin position="855"/>
        <end position="866"/>
    </location>
</feature>
<feature type="compositionally biased region" description="Basic and acidic residues" evidence="1">
    <location>
        <begin position="878"/>
        <end position="894"/>
    </location>
</feature>
<feature type="compositionally biased region" description="Pro residues" evidence="1">
    <location>
        <begin position="1111"/>
        <end position="1121"/>
    </location>
</feature>
<feature type="compositionally biased region" description="Basic and acidic residues" evidence="1">
    <location>
        <begin position="432"/>
        <end position="444"/>
    </location>
</feature>
<dbReference type="EMBL" id="MVGC01000262">
    <property type="protein sequence ID" value="RJE20971.1"/>
    <property type="molecule type" value="Genomic_DNA"/>
</dbReference>
<feature type="compositionally biased region" description="Polar residues" evidence="1">
    <location>
        <begin position="675"/>
        <end position="693"/>
    </location>
</feature>
<feature type="compositionally biased region" description="Basic and acidic residues" evidence="1">
    <location>
        <begin position="452"/>
        <end position="468"/>
    </location>
</feature>
<feature type="compositionally biased region" description="Low complexity" evidence="1">
    <location>
        <begin position="754"/>
        <end position="769"/>
    </location>
</feature>
<proteinExistence type="predicted"/>
<feature type="compositionally biased region" description="Polar residues" evidence="1">
    <location>
        <begin position="1040"/>
        <end position="1061"/>
    </location>
</feature>
<feature type="region of interest" description="Disordered" evidence="1">
    <location>
        <begin position="1"/>
        <end position="23"/>
    </location>
</feature>
<feature type="compositionally biased region" description="Basic and acidic residues" evidence="1">
    <location>
        <begin position="999"/>
        <end position="1008"/>
    </location>
</feature>
<organism evidence="2 3">
    <name type="scientific">Aspergillus sclerotialis</name>
    <dbReference type="NCBI Taxonomy" id="2070753"/>
    <lineage>
        <taxon>Eukaryota</taxon>
        <taxon>Fungi</taxon>
        <taxon>Dikarya</taxon>
        <taxon>Ascomycota</taxon>
        <taxon>Pezizomycotina</taxon>
        <taxon>Eurotiomycetes</taxon>
        <taxon>Eurotiomycetidae</taxon>
        <taxon>Eurotiales</taxon>
        <taxon>Aspergillaceae</taxon>
        <taxon>Aspergillus</taxon>
        <taxon>Aspergillus subgen. Polypaecilum</taxon>
    </lineage>
</organism>
<feature type="compositionally biased region" description="Basic and acidic residues" evidence="1">
    <location>
        <begin position="486"/>
        <end position="496"/>
    </location>
</feature>
<reference evidence="3" key="1">
    <citation type="submission" date="2017-02" db="EMBL/GenBank/DDBJ databases">
        <authorList>
            <person name="Tafer H."/>
            <person name="Lopandic K."/>
        </authorList>
    </citation>
    <scope>NUCLEOTIDE SEQUENCE [LARGE SCALE GENOMIC DNA]</scope>
    <source>
        <strain evidence="3">CBS 366.77</strain>
    </source>
</reference>
<dbReference type="OrthoDB" id="5382203at2759"/>
<dbReference type="Proteomes" id="UP000266188">
    <property type="component" value="Unassembled WGS sequence"/>
</dbReference>
<feature type="compositionally biased region" description="Basic and acidic residues" evidence="1">
    <location>
        <begin position="1091"/>
        <end position="1102"/>
    </location>
</feature>
<feature type="compositionally biased region" description="Basic and acidic residues" evidence="1">
    <location>
        <begin position="796"/>
        <end position="807"/>
    </location>
</feature>
<feature type="compositionally biased region" description="Basic and acidic residues" evidence="1">
    <location>
        <begin position="717"/>
        <end position="730"/>
    </location>
</feature>
<protein>
    <recommendedName>
        <fullName evidence="4">Flo11</fullName>
    </recommendedName>
</protein>
<evidence type="ECO:0008006" key="4">
    <source>
        <dbReference type="Google" id="ProtNLM"/>
    </source>
</evidence>
<dbReference type="AlphaFoldDB" id="A0A3A2ZVB7"/>
<feature type="region of interest" description="Disordered" evidence="1">
    <location>
        <begin position="1184"/>
        <end position="1212"/>
    </location>
</feature>
<feature type="region of interest" description="Disordered" evidence="1">
    <location>
        <begin position="384"/>
        <end position="1154"/>
    </location>
</feature>
<feature type="compositionally biased region" description="Polar residues" evidence="1">
    <location>
        <begin position="600"/>
        <end position="617"/>
    </location>
</feature>
<name>A0A3A2ZVB7_9EURO</name>
<feature type="region of interest" description="Disordered" evidence="1">
    <location>
        <begin position="294"/>
        <end position="347"/>
    </location>
</feature>
<feature type="compositionally biased region" description="Basic and acidic residues" evidence="1">
    <location>
        <begin position="777"/>
        <end position="788"/>
    </location>
</feature>
<feature type="compositionally biased region" description="Polar residues" evidence="1">
    <location>
        <begin position="1139"/>
        <end position="1152"/>
    </location>
</feature>
<feature type="compositionally biased region" description="Low complexity" evidence="1">
    <location>
        <begin position="386"/>
        <end position="411"/>
    </location>
</feature>